<proteinExistence type="inferred from homology"/>
<dbReference type="KEGG" id="ruv:EC9_26800"/>
<evidence type="ECO:0000313" key="2">
    <source>
        <dbReference type="EMBL" id="QDS88489.1"/>
    </source>
</evidence>
<evidence type="ECO:0000313" key="3">
    <source>
        <dbReference type="Proteomes" id="UP000319557"/>
    </source>
</evidence>
<dbReference type="PANTHER" id="PTHR11803">
    <property type="entry name" value="2-IMINOBUTANOATE/2-IMINOPROPANOATE DEAMINASE RIDA"/>
    <property type="match status" value="1"/>
</dbReference>
<dbReference type="InterPro" id="IPR035959">
    <property type="entry name" value="RutC-like_sf"/>
</dbReference>
<sequence>MKPFQPIHDADVPVSHLPFSPAVKVGQLVFVSGQASVDETGKLVPDTFAGEMRRSMENVRKILAADGLSFDDIAQTRNYVGSQEDLAEFNQIYSEYFNQPYPARTTLMGCLGTLLKFEIDVVAVAPSAE</sequence>
<evidence type="ECO:0000256" key="1">
    <source>
        <dbReference type="ARBA" id="ARBA00010552"/>
    </source>
</evidence>
<gene>
    <name evidence="2" type="ORF">EC9_26800</name>
</gene>
<dbReference type="Pfam" id="PF01042">
    <property type="entry name" value="Ribonuc_L-PSP"/>
    <property type="match status" value="1"/>
</dbReference>
<dbReference type="CDD" id="cd00448">
    <property type="entry name" value="YjgF_YER057c_UK114_family"/>
    <property type="match status" value="1"/>
</dbReference>
<dbReference type="InterPro" id="IPR006175">
    <property type="entry name" value="YjgF/YER057c/UK114"/>
</dbReference>
<dbReference type="PANTHER" id="PTHR11803:SF58">
    <property type="entry name" value="PROTEIN HMF1-RELATED"/>
    <property type="match status" value="1"/>
</dbReference>
<name>A0A517M0Z7_9BACT</name>
<dbReference type="GO" id="GO:0005829">
    <property type="term" value="C:cytosol"/>
    <property type="evidence" value="ECO:0007669"/>
    <property type="project" value="TreeGrafter"/>
</dbReference>
<dbReference type="AlphaFoldDB" id="A0A517M0Z7"/>
<dbReference type="Proteomes" id="UP000319557">
    <property type="component" value="Chromosome"/>
</dbReference>
<dbReference type="GO" id="GO:0019239">
    <property type="term" value="F:deaminase activity"/>
    <property type="evidence" value="ECO:0007669"/>
    <property type="project" value="TreeGrafter"/>
</dbReference>
<keyword evidence="3" id="KW-1185">Reference proteome</keyword>
<organism evidence="2 3">
    <name type="scientific">Rosistilla ulvae</name>
    <dbReference type="NCBI Taxonomy" id="1930277"/>
    <lineage>
        <taxon>Bacteria</taxon>
        <taxon>Pseudomonadati</taxon>
        <taxon>Planctomycetota</taxon>
        <taxon>Planctomycetia</taxon>
        <taxon>Pirellulales</taxon>
        <taxon>Pirellulaceae</taxon>
        <taxon>Rosistilla</taxon>
    </lineage>
</organism>
<protein>
    <submittedName>
        <fullName evidence="2">RutC family protein</fullName>
    </submittedName>
</protein>
<dbReference type="SUPFAM" id="SSF55298">
    <property type="entry name" value="YjgF-like"/>
    <property type="match status" value="1"/>
</dbReference>
<dbReference type="OrthoDB" id="9803101at2"/>
<dbReference type="Gene3D" id="3.30.1330.40">
    <property type="entry name" value="RutC-like"/>
    <property type="match status" value="1"/>
</dbReference>
<dbReference type="EMBL" id="CP036261">
    <property type="protein sequence ID" value="QDS88489.1"/>
    <property type="molecule type" value="Genomic_DNA"/>
</dbReference>
<comment type="similarity">
    <text evidence="1">Belongs to the RutC family.</text>
</comment>
<dbReference type="RefSeq" id="WP_145345758.1">
    <property type="nucleotide sequence ID" value="NZ_CP036261.1"/>
</dbReference>
<reference evidence="2 3" key="1">
    <citation type="submission" date="2019-02" db="EMBL/GenBank/DDBJ databases">
        <title>Deep-cultivation of Planctomycetes and their phenomic and genomic characterization uncovers novel biology.</title>
        <authorList>
            <person name="Wiegand S."/>
            <person name="Jogler M."/>
            <person name="Boedeker C."/>
            <person name="Pinto D."/>
            <person name="Vollmers J."/>
            <person name="Rivas-Marin E."/>
            <person name="Kohn T."/>
            <person name="Peeters S.H."/>
            <person name="Heuer A."/>
            <person name="Rast P."/>
            <person name="Oberbeckmann S."/>
            <person name="Bunk B."/>
            <person name="Jeske O."/>
            <person name="Meyerdierks A."/>
            <person name="Storesund J.E."/>
            <person name="Kallscheuer N."/>
            <person name="Luecker S."/>
            <person name="Lage O.M."/>
            <person name="Pohl T."/>
            <person name="Merkel B.J."/>
            <person name="Hornburger P."/>
            <person name="Mueller R.-W."/>
            <person name="Bruemmer F."/>
            <person name="Labrenz M."/>
            <person name="Spormann A.M."/>
            <person name="Op den Camp H."/>
            <person name="Overmann J."/>
            <person name="Amann R."/>
            <person name="Jetten M.S.M."/>
            <person name="Mascher T."/>
            <person name="Medema M.H."/>
            <person name="Devos D.P."/>
            <person name="Kaster A.-K."/>
            <person name="Ovreas L."/>
            <person name="Rohde M."/>
            <person name="Galperin M.Y."/>
            <person name="Jogler C."/>
        </authorList>
    </citation>
    <scope>NUCLEOTIDE SEQUENCE [LARGE SCALE GENOMIC DNA]</scope>
    <source>
        <strain evidence="2 3">EC9</strain>
    </source>
</reference>
<accession>A0A517M0Z7</accession>